<accession>A0A0R3TCX3</accession>
<dbReference type="AlphaFoldDB" id="A0A0R3TCX3"/>
<evidence type="ECO:0000256" key="1">
    <source>
        <dbReference type="SAM" id="MobiDB-lite"/>
    </source>
</evidence>
<feature type="region of interest" description="Disordered" evidence="1">
    <location>
        <begin position="21"/>
        <end position="65"/>
    </location>
</feature>
<dbReference type="WBParaSite" id="HNAJ_0000491201-mRNA-1">
    <property type="protein sequence ID" value="HNAJ_0000491201-mRNA-1"/>
    <property type="gene ID" value="HNAJ_0000491201"/>
</dbReference>
<reference evidence="2" key="1">
    <citation type="submission" date="2017-02" db="UniProtKB">
        <authorList>
            <consortium name="WormBaseParasite"/>
        </authorList>
    </citation>
    <scope>IDENTIFICATION</scope>
</reference>
<feature type="compositionally biased region" description="Acidic residues" evidence="1">
    <location>
        <begin position="47"/>
        <end position="57"/>
    </location>
</feature>
<protein>
    <submittedName>
        <fullName evidence="2">Histone domain-containing protein</fullName>
    </submittedName>
</protein>
<organism evidence="2">
    <name type="scientific">Rodentolepis nana</name>
    <name type="common">Dwarf tapeworm</name>
    <name type="synonym">Hymenolepis nana</name>
    <dbReference type="NCBI Taxonomy" id="102285"/>
    <lineage>
        <taxon>Eukaryota</taxon>
        <taxon>Metazoa</taxon>
        <taxon>Spiralia</taxon>
        <taxon>Lophotrochozoa</taxon>
        <taxon>Platyhelminthes</taxon>
        <taxon>Cestoda</taxon>
        <taxon>Eucestoda</taxon>
        <taxon>Cyclophyllidea</taxon>
        <taxon>Hymenolepididae</taxon>
        <taxon>Rodentolepis</taxon>
    </lineage>
</organism>
<name>A0A0R3TCX3_RODNA</name>
<evidence type="ECO:0000313" key="2">
    <source>
        <dbReference type="WBParaSite" id="HNAJ_0000491201-mRNA-1"/>
    </source>
</evidence>
<sequence length="111" mass="12654">LKNPRSMLLERLRSAIRVDIVRSKPPPPDPTLILRRDRLPRKKNLENPEDEEAEGEREEVREIGGGCNPPLTALKVRALFEEALEGSLTRKKVWQVTAYCQKTLARLAVSK</sequence>
<proteinExistence type="predicted"/>